<evidence type="ECO:0000256" key="8">
    <source>
        <dbReference type="SAM" id="MobiDB-lite"/>
    </source>
</evidence>
<name>A0A845D9E9_9BACT</name>
<organism evidence="11 12">
    <name type="scientific">Candidatus Spechtbacteria bacterium SB0662_bin_43</name>
    <dbReference type="NCBI Taxonomy" id="2604897"/>
    <lineage>
        <taxon>Bacteria</taxon>
        <taxon>Candidatus Spechtiibacteriota</taxon>
    </lineage>
</organism>
<feature type="region of interest" description="Disordered" evidence="8">
    <location>
        <begin position="71"/>
        <end position="112"/>
    </location>
</feature>
<comment type="caution">
    <text evidence="11">The sequence shown here is derived from an EMBL/GenBank/DDBJ whole genome shotgun (WGS) entry which is preliminary data.</text>
</comment>
<dbReference type="SUPFAM" id="SSF69705">
    <property type="entry name" value="Transcription factor NusA, N-terminal domain"/>
    <property type="match status" value="1"/>
</dbReference>
<dbReference type="GO" id="GO:0031564">
    <property type="term" value="P:transcription antitermination"/>
    <property type="evidence" value="ECO:0007669"/>
    <property type="project" value="UniProtKB-UniRule"/>
</dbReference>
<accession>A0A845D9E9</accession>
<dbReference type="Proteomes" id="UP000449092">
    <property type="component" value="Unassembled WGS sequence"/>
</dbReference>
<dbReference type="PANTHER" id="PTHR22648">
    <property type="entry name" value="TRANSCRIPTION TERMINATION FACTOR NUSA"/>
    <property type="match status" value="1"/>
</dbReference>
<feature type="region of interest" description="Disordered" evidence="8">
    <location>
        <begin position="386"/>
        <end position="442"/>
    </location>
</feature>
<comment type="subunit">
    <text evidence="7">Monomer. Binds directly to the core enzyme of the DNA-dependent RNA polymerase and to nascent RNA.</text>
</comment>
<dbReference type="InterPro" id="IPR015946">
    <property type="entry name" value="KH_dom-like_a/b"/>
</dbReference>
<evidence type="ECO:0000313" key="11">
    <source>
        <dbReference type="EMBL" id="MYE38340.1"/>
    </source>
</evidence>
<feature type="domain" description="K Homology" evidence="10">
    <location>
        <begin position="348"/>
        <end position="413"/>
    </location>
</feature>
<feature type="domain" description="S1 motif" evidence="9">
    <location>
        <begin position="179"/>
        <end position="245"/>
    </location>
</feature>
<dbReference type="FunFam" id="3.30.300.20:FF:000002">
    <property type="entry name" value="Transcription termination/antitermination protein NusA"/>
    <property type="match status" value="1"/>
</dbReference>
<evidence type="ECO:0000256" key="1">
    <source>
        <dbReference type="ARBA" id="ARBA00022472"/>
    </source>
</evidence>
<evidence type="ECO:0000259" key="10">
    <source>
        <dbReference type="SMART" id="SM00322"/>
    </source>
</evidence>
<feature type="compositionally biased region" description="Acidic residues" evidence="8">
    <location>
        <begin position="88"/>
        <end position="107"/>
    </location>
</feature>
<reference evidence="11 12" key="1">
    <citation type="submission" date="2019-09" db="EMBL/GenBank/DDBJ databases">
        <title>Characterisation of the sponge microbiome using genome-centric metagenomics.</title>
        <authorList>
            <person name="Engelberts J.P."/>
            <person name="Robbins S.J."/>
            <person name="De Goeij J.M."/>
            <person name="Aranda M."/>
            <person name="Bell S.C."/>
            <person name="Webster N.S."/>
        </authorList>
    </citation>
    <scope>NUCLEOTIDE SEQUENCE [LARGE SCALE GENOMIC DNA]</scope>
    <source>
        <strain evidence="11">SB0662_bin_43</strain>
    </source>
</reference>
<dbReference type="SMART" id="SM00322">
    <property type="entry name" value="KH"/>
    <property type="match status" value="2"/>
</dbReference>
<dbReference type="InterPro" id="IPR013735">
    <property type="entry name" value="TF_NusA_N"/>
</dbReference>
<dbReference type="PROSITE" id="PS50084">
    <property type="entry name" value="KH_TYPE_1"/>
    <property type="match status" value="1"/>
</dbReference>
<comment type="subcellular location">
    <subcellularLocation>
        <location evidence="7">Cytoplasm</location>
    </subcellularLocation>
</comment>
<dbReference type="GO" id="GO:0005829">
    <property type="term" value="C:cytosol"/>
    <property type="evidence" value="ECO:0007669"/>
    <property type="project" value="TreeGrafter"/>
</dbReference>
<dbReference type="InterPro" id="IPR036555">
    <property type="entry name" value="NusA_N_sf"/>
</dbReference>
<dbReference type="Pfam" id="PF13184">
    <property type="entry name" value="KH_NusA_1st"/>
    <property type="match status" value="1"/>
</dbReference>
<keyword evidence="3 7" id="KW-0889">Transcription antitermination</keyword>
<dbReference type="EMBL" id="VXOY01000020">
    <property type="protein sequence ID" value="MYE38340.1"/>
    <property type="molecule type" value="Genomic_DNA"/>
</dbReference>
<evidence type="ECO:0000256" key="6">
    <source>
        <dbReference type="ARBA" id="ARBA00023163"/>
    </source>
</evidence>
<dbReference type="GO" id="GO:0006353">
    <property type="term" value="P:DNA-templated transcription termination"/>
    <property type="evidence" value="ECO:0007669"/>
    <property type="project" value="UniProtKB-UniRule"/>
</dbReference>
<dbReference type="InterPro" id="IPR025249">
    <property type="entry name" value="TF_NusA_KH_1st"/>
</dbReference>
<evidence type="ECO:0000256" key="2">
    <source>
        <dbReference type="ARBA" id="ARBA00022490"/>
    </source>
</evidence>
<dbReference type="PANTHER" id="PTHR22648:SF0">
    <property type="entry name" value="TRANSCRIPTION TERMINATION_ANTITERMINATION PROTEIN NUSA"/>
    <property type="match status" value="1"/>
</dbReference>
<dbReference type="InterPro" id="IPR030842">
    <property type="entry name" value="TF_NusA_bacterial"/>
</dbReference>
<dbReference type="SMART" id="SM00316">
    <property type="entry name" value="S1"/>
    <property type="match status" value="1"/>
</dbReference>
<feature type="compositionally biased region" description="Acidic residues" evidence="8">
    <location>
        <begin position="392"/>
        <end position="415"/>
    </location>
</feature>
<gene>
    <name evidence="7 11" type="primary">nusA</name>
    <name evidence="11" type="ORF">F4X82_02395</name>
</gene>
<dbReference type="GO" id="GO:0003723">
    <property type="term" value="F:RNA binding"/>
    <property type="evidence" value="ECO:0007669"/>
    <property type="project" value="UniProtKB-UniRule"/>
</dbReference>
<proteinExistence type="inferred from homology"/>
<dbReference type="NCBIfam" id="TIGR01953">
    <property type="entry name" value="NusA"/>
    <property type="match status" value="1"/>
</dbReference>
<dbReference type="SUPFAM" id="SSF54814">
    <property type="entry name" value="Prokaryotic type KH domain (KH-domain type II)"/>
    <property type="match status" value="2"/>
</dbReference>
<dbReference type="CDD" id="cd02134">
    <property type="entry name" value="KH-II_NusA_rpt1"/>
    <property type="match status" value="1"/>
</dbReference>
<dbReference type="HAMAP" id="MF_00945_B">
    <property type="entry name" value="NusA_B"/>
    <property type="match status" value="1"/>
</dbReference>
<dbReference type="InterPro" id="IPR010213">
    <property type="entry name" value="TF_NusA"/>
</dbReference>
<dbReference type="CDD" id="cd04455">
    <property type="entry name" value="S1_NusA"/>
    <property type="match status" value="1"/>
</dbReference>
<dbReference type="Gene3D" id="3.30.300.20">
    <property type="match status" value="2"/>
</dbReference>
<keyword evidence="1 7" id="KW-0806">Transcription termination</keyword>
<evidence type="ECO:0000259" key="9">
    <source>
        <dbReference type="SMART" id="SM00316"/>
    </source>
</evidence>
<dbReference type="Pfam" id="PF08529">
    <property type="entry name" value="NusA_N"/>
    <property type="match status" value="1"/>
</dbReference>
<keyword evidence="4 7" id="KW-0694">RNA-binding</keyword>
<protein>
    <recommendedName>
        <fullName evidence="7">Transcription termination/antitermination protein NusA</fullName>
    </recommendedName>
</protein>
<dbReference type="InterPro" id="IPR003029">
    <property type="entry name" value="S1_domain"/>
</dbReference>
<dbReference type="SUPFAM" id="SSF50249">
    <property type="entry name" value="Nucleic acid-binding proteins"/>
    <property type="match status" value="1"/>
</dbReference>
<keyword evidence="5 7" id="KW-0805">Transcription regulation</keyword>
<dbReference type="InterPro" id="IPR009019">
    <property type="entry name" value="KH_sf_prok-type"/>
</dbReference>
<comment type="function">
    <text evidence="7">Participates in both transcription termination and antitermination.</text>
</comment>
<keyword evidence="6 7" id="KW-0804">Transcription</keyword>
<evidence type="ECO:0000256" key="7">
    <source>
        <dbReference type="HAMAP-Rule" id="MF_00945"/>
    </source>
</evidence>
<evidence type="ECO:0000256" key="4">
    <source>
        <dbReference type="ARBA" id="ARBA00022884"/>
    </source>
</evidence>
<dbReference type="Gene3D" id="3.30.1480.10">
    <property type="entry name" value="NusA, N-terminal domain"/>
    <property type="match status" value="1"/>
</dbReference>
<dbReference type="InterPro" id="IPR012340">
    <property type="entry name" value="NA-bd_OB-fold"/>
</dbReference>
<sequence>MDLKNFVAAMASIEEEKGISREAMIETIETALATAYKKEYGERGQVIKARMDIDTGSFVLWQEKTVVDDSMLKSEEDIEEGESRTEQELEEKQEDDREDQDEDTENEEPAKVWFNEERHIMVDEAQKQNKKLQPGDILKIDLDYKDEFGRIAVQTAKQVVIQKIREAERNAVYNEFMEKVDTIISGIVQRVERGYIFFDIGKSTGVMAPKDRIPSEHYRVGVRMRLYLVAVDKGARGPQIIVSRSHPKMLEKLFEVEVPEIGAGSLEIKALAREAGSRSKIAVVSKEPGVDPIGSCVGQGGTRVSAVIQELGGEKIDIIGWSENVDDFIASALSPARVLDVEIQDERAQVVVAEDQLSLAIGRDGQNVRLAAKLTGWKIDIVSKETGKIEESSEETNEDTEEQEDDGVSNETEQDTDSKDEAQGADDETGGEGDTGQDTTKE</sequence>
<dbReference type="FunFam" id="3.30.300.20:FF:000005">
    <property type="entry name" value="Transcription termination/antitermination protein NusA"/>
    <property type="match status" value="1"/>
</dbReference>
<dbReference type="Gene3D" id="2.40.50.140">
    <property type="entry name" value="Nucleic acid-binding proteins"/>
    <property type="match status" value="1"/>
</dbReference>
<dbReference type="InterPro" id="IPR004087">
    <property type="entry name" value="KH_dom"/>
</dbReference>
<feature type="domain" description="K Homology" evidence="10">
    <location>
        <begin position="275"/>
        <end position="347"/>
    </location>
</feature>
<feature type="compositionally biased region" description="Basic and acidic residues" evidence="8">
    <location>
        <begin position="71"/>
        <end position="87"/>
    </location>
</feature>
<dbReference type="Pfam" id="PF26594">
    <property type="entry name" value="KH_NusA_2nd"/>
    <property type="match status" value="1"/>
</dbReference>
<dbReference type="InterPro" id="IPR058582">
    <property type="entry name" value="KH_NusA_2nd"/>
</dbReference>
<keyword evidence="2 7" id="KW-0963">Cytoplasm</keyword>
<dbReference type="AlphaFoldDB" id="A0A845D9E9"/>
<comment type="similarity">
    <text evidence="7">Belongs to the NusA family.</text>
</comment>
<dbReference type="GO" id="GO:0003700">
    <property type="term" value="F:DNA-binding transcription factor activity"/>
    <property type="evidence" value="ECO:0007669"/>
    <property type="project" value="InterPro"/>
</dbReference>
<evidence type="ECO:0000256" key="3">
    <source>
        <dbReference type="ARBA" id="ARBA00022814"/>
    </source>
</evidence>
<evidence type="ECO:0000313" key="12">
    <source>
        <dbReference type="Proteomes" id="UP000449092"/>
    </source>
</evidence>
<dbReference type="CDD" id="cd22529">
    <property type="entry name" value="KH-II_NusA_rpt2"/>
    <property type="match status" value="1"/>
</dbReference>
<evidence type="ECO:0000256" key="5">
    <source>
        <dbReference type="ARBA" id="ARBA00023015"/>
    </source>
</evidence>